<dbReference type="PANTHER" id="PTHR35043:SF7">
    <property type="entry name" value="TRANSCRIPTION FACTOR DOMAIN-CONTAINING PROTEIN"/>
    <property type="match status" value="1"/>
</dbReference>
<feature type="transmembrane region" description="Helical" evidence="1">
    <location>
        <begin position="74"/>
        <end position="90"/>
    </location>
</feature>
<feature type="transmembrane region" description="Helical" evidence="1">
    <location>
        <begin position="319"/>
        <end position="343"/>
    </location>
</feature>
<feature type="signal peptide" evidence="2">
    <location>
        <begin position="1"/>
        <end position="18"/>
    </location>
</feature>
<dbReference type="AlphaFoldDB" id="A0A9W9HZZ8"/>
<feature type="transmembrane region" description="Helical" evidence="1">
    <location>
        <begin position="223"/>
        <end position="241"/>
    </location>
</feature>
<accession>A0A9W9HZZ8</accession>
<evidence type="ECO:0000313" key="4">
    <source>
        <dbReference type="Proteomes" id="UP001146351"/>
    </source>
</evidence>
<protein>
    <submittedName>
        <fullName evidence="3">Uncharacterized protein</fullName>
    </submittedName>
</protein>
<sequence>MLRLLVLFLLVGEHGVWAATELLSWQLDGNSRSAWDILWSCATSIFACTWTILHSDVPGRQISEARRTVMFARTWLMALFVPELILGYAFEEFVAARSSRNKYNAVQTMRNAEQQKVAEANDGPTDCDDSSKWTLTQTFCVNASGLSLLTPDDWIYNVRSDDEMVLLIQTGLVSPDDMPQQEIEDHAKQDWLGKLFTFLQVTWFFCNTIARWASQLSVSPLELATFAYCILAMFVYLFWWYKPKDISSPITIPLHCNRDDLPTQLLDTMDAEGWMHRRTPAKKEHTLRVAWQAIQTPFLSDYSEDLETVRERVLEQSKWLHVIVLLGGFMGIAYSGIHLAAWVPTPYSSFIAMGD</sequence>
<feature type="chain" id="PRO_5040849963" evidence="2">
    <location>
        <begin position="19"/>
        <end position="355"/>
    </location>
</feature>
<name>A0A9W9HZZ8_9EURO</name>
<keyword evidence="1" id="KW-0472">Membrane</keyword>
<reference evidence="3" key="1">
    <citation type="submission" date="2022-11" db="EMBL/GenBank/DDBJ databases">
        <authorList>
            <person name="Petersen C."/>
        </authorList>
    </citation>
    <scope>NUCLEOTIDE SEQUENCE</scope>
    <source>
        <strain evidence="3">IBT 21917</strain>
    </source>
</reference>
<proteinExistence type="predicted"/>
<keyword evidence="1" id="KW-0812">Transmembrane</keyword>
<evidence type="ECO:0000313" key="3">
    <source>
        <dbReference type="EMBL" id="KAJ5162134.1"/>
    </source>
</evidence>
<keyword evidence="2" id="KW-0732">Signal</keyword>
<dbReference type="PANTHER" id="PTHR35043">
    <property type="entry name" value="TRANSCRIPTION FACTOR DOMAIN-CONTAINING PROTEIN"/>
    <property type="match status" value="1"/>
</dbReference>
<comment type="caution">
    <text evidence="3">The sequence shown here is derived from an EMBL/GenBank/DDBJ whole genome shotgun (WGS) entry which is preliminary data.</text>
</comment>
<gene>
    <name evidence="3" type="ORF">N7492_007526</name>
</gene>
<evidence type="ECO:0000256" key="1">
    <source>
        <dbReference type="SAM" id="Phobius"/>
    </source>
</evidence>
<keyword evidence="4" id="KW-1185">Reference proteome</keyword>
<evidence type="ECO:0000256" key="2">
    <source>
        <dbReference type="SAM" id="SignalP"/>
    </source>
</evidence>
<dbReference type="EMBL" id="JAPQKO010000005">
    <property type="protein sequence ID" value="KAJ5162134.1"/>
    <property type="molecule type" value="Genomic_DNA"/>
</dbReference>
<organism evidence="3 4">
    <name type="scientific">Penicillium capsulatum</name>
    <dbReference type="NCBI Taxonomy" id="69766"/>
    <lineage>
        <taxon>Eukaryota</taxon>
        <taxon>Fungi</taxon>
        <taxon>Dikarya</taxon>
        <taxon>Ascomycota</taxon>
        <taxon>Pezizomycotina</taxon>
        <taxon>Eurotiomycetes</taxon>
        <taxon>Eurotiomycetidae</taxon>
        <taxon>Eurotiales</taxon>
        <taxon>Aspergillaceae</taxon>
        <taxon>Penicillium</taxon>
    </lineage>
</organism>
<keyword evidence="1" id="KW-1133">Transmembrane helix</keyword>
<dbReference type="Proteomes" id="UP001146351">
    <property type="component" value="Unassembled WGS sequence"/>
</dbReference>
<dbReference type="OrthoDB" id="3061561at2759"/>
<reference evidence="3" key="2">
    <citation type="journal article" date="2023" name="IMA Fungus">
        <title>Comparative genomic study of the Penicillium genus elucidates a diverse pangenome and 15 lateral gene transfer events.</title>
        <authorList>
            <person name="Petersen C."/>
            <person name="Sorensen T."/>
            <person name="Nielsen M.R."/>
            <person name="Sondergaard T.E."/>
            <person name="Sorensen J.L."/>
            <person name="Fitzpatrick D.A."/>
            <person name="Frisvad J.C."/>
            <person name="Nielsen K.L."/>
        </authorList>
    </citation>
    <scope>NUCLEOTIDE SEQUENCE</scope>
    <source>
        <strain evidence="3">IBT 21917</strain>
    </source>
</reference>